<comment type="caution">
    <text evidence="1">The sequence shown here is derived from an EMBL/GenBank/DDBJ whole genome shotgun (WGS) entry which is preliminary data.</text>
</comment>
<gene>
    <name evidence="1" type="ORF">ALQ51_02831</name>
</gene>
<dbReference type="AlphaFoldDB" id="A0A3M3QSE6"/>
<proteinExistence type="predicted"/>
<dbReference type="EMBL" id="RBPJ01000338">
    <property type="protein sequence ID" value="RMN87167.1"/>
    <property type="molecule type" value="Genomic_DNA"/>
</dbReference>
<organism evidence="1 2">
    <name type="scientific">Pseudomonas cannabina</name>
    <dbReference type="NCBI Taxonomy" id="86840"/>
    <lineage>
        <taxon>Bacteria</taxon>
        <taxon>Pseudomonadati</taxon>
        <taxon>Pseudomonadota</taxon>
        <taxon>Gammaproteobacteria</taxon>
        <taxon>Pseudomonadales</taxon>
        <taxon>Pseudomonadaceae</taxon>
        <taxon>Pseudomonas</taxon>
    </lineage>
</organism>
<evidence type="ECO:0000313" key="1">
    <source>
        <dbReference type="EMBL" id="RMN87167.1"/>
    </source>
</evidence>
<sequence>MRERKFARLLLIGPSRAVLLFRFQHKEGALAGSHGGALLVVR</sequence>
<reference evidence="1 2" key="1">
    <citation type="submission" date="2018-08" db="EMBL/GenBank/DDBJ databases">
        <title>Recombination of ecologically and evolutionarily significant loci maintains genetic cohesion in the Pseudomonas syringae species complex.</title>
        <authorList>
            <person name="Dillon M."/>
            <person name="Thakur S."/>
            <person name="Almeida R.N.D."/>
            <person name="Weir B.S."/>
            <person name="Guttman D.S."/>
        </authorList>
    </citation>
    <scope>NUCLEOTIDE SEQUENCE [LARGE SCALE GENOMIC DNA]</scope>
    <source>
        <strain evidence="1 2">ICMP 15203</strain>
    </source>
</reference>
<name>A0A3M3QSE6_PSECA</name>
<dbReference type="Proteomes" id="UP000270524">
    <property type="component" value="Unassembled WGS sequence"/>
</dbReference>
<accession>A0A3M3QSE6</accession>
<protein>
    <submittedName>
        <fullName evidence="1">Uncharacterized protein</fullName>
    </submittedName>
</protein>
<evidence type="ECO:0000313" key="2">
    <source>
        <dbReference type="Proteomes" id="UP000270524"/>
    </source>
</evidence>